<evidence type="ECO:0000256" key="1">
    <source>
        <dbReference type="SAM" id="MobiDB-lite"/>
    </source>
</evidence>
<feature type="compositionally biased region" description="Basic residues" evidence="1">
    <location>
        <begin position="464"/>
        <end position="473"/>
    </location>
</feature>
<reference evidence="3" key="1">
    <citation type="journal article" date="2017" name="Nat. Ecol. Evol.">
        <title>Genome expansion and lineage-specific genetic innovations in the forest pathogenic fungi Armillaria.</title>
        <authorList>
            <person name="Sipos G."/>
            <person name="Prasanna A.N."/>
            <person name="Walter M.C."/>
            <person name="O'Connor E."/>
            <person name="Balint B."/>
            <person name="Krizsan K."/>
            <person name="Kiss B."/>
            <person name="Hess J."/>
            <person name="Varga T."/>
            <person name="Slot J."/>
            <person name="Riley R."/>
            <person name="Boka B."/>
            <person name="Rigling D."/>
            <person name="Barry K."/>
            <person name="Lee J."/>
            <person name="Mihaltcheva S."/>
            <person name="LaButti K."/>
            <person name="Lipzen A."/>
            <person name="Waldron R."/>
            <person name="Moloney N.M."/>
            <person name="Sperisen C."/>
            <person name="Kredics L."/>
            <person name="Vagvoelgyi C."/>
            <person name="Patrignani A."/>
            <person name="Fitzpatrick D."/>
            <person name="Nagy I."/>
            <person name="Doyle S."/>
            <person name="Anderson J.B."/>
            <person name="Grigoriev I.V."/>
            <person name="Gueldener U."/>
            <person name="Muensterkoetter M."/>
            <person name="Nagy L.G."/>
        </authorList>
    </citation>
    <scope>NUCLEOTIDE SEQUENCE [LARGE SCALE GENOMIC DNA]</scope>
    <source>
        <strain evidence="3">C18/9</strain>
    </source>
</reference>
<evidence type="ECO:0000313" key="2">
    <source>
        <dbReference type="EMBL" id="SJL11976.1"/>
    </source>
</evidence>
<evidence type="ECO:0000313" key="3">
    <source>
        <dbReference type="Proteomes" id="UP000219338"/>
    </source>
</evidence>
<keyword evidence="3" id="KW-1185">Reference proteome</keyword>
<dbReference type="OrthoDB" id="2835644at2759"/>
<dbReference type="STRING" id="47428.A0A284RT90"/>
<dbReference type="AlphaFoldDB" id="A0A284RT90"/>
<accession>A0A284RT90</accession>
<name>A0A284RT90_ARMOS</name>
<proteinExistence type="predicted"/>
<dbReference type="EMBL" id="FUEG01000015">
    <property type="protein sequence ID" value="SJL11976.1"/>
    <property type="molecule type" value="Genomic_DNA"/>
</dbReference>
<protein>
    <submittedName>
        <fullName evidence="2">Uncharacterized protein</fullName>
    </submittedName>
</protein>
<gene>
    <name evidence="2" type="ORF">ARMOST_15390</name>
</gene>
<sequence length="473" mass="53748">MVRIPDDSASLTTCPVHRTRQKKAQTYKSAHAAAVKTIVKKEEPSDNDNIPPLLRSPSPKIGDIHGWRHPAELEYLEAVDWSKADVIKFLITHSFSVPSRPPHRGRWTTVTSGDGSTTVIPTPYRIPLMFAANFQWTSLQLVLSVDTKIRQKEWNEYKGGILHISRLCDTLLCAARRAMNVGMKRTWRCKTFDRALVRYRMGWLLSDPGKVEEFWDMYGNEEYEKDPVKLDWKRWVLKGYKGFKLDEEQIEGGISLDHWVDGLKKYKDDWVWDAVNAFPSSLSALQCLAHWKKTGTWGQELEAPAPAGGSLSSYHADLRSNTMDIDPVSHEIPFSTEPVSCDTQITSPDQKHNPTSTEFLEILHSRFKAQEQRISLLEVEVRKLKHGQADITFPPHPSPPPTAFIPVNNFPDIHDRECTESFWNHPLERFLDLSCLDDLEPVVTSRSGAEETTNVASSAGPIKSLRKLQRTGN</sequence>
<dbReference type="Proteomes" id="UP000219338">
    <property type="component" value="Unassembled WGS sequence"/>
</dbReference>
<organism evidence="2 3">
    <name type="scientific">Armillaria ostoyae</name>
    <name type="common">Armillaria root rot fungus</name>
    <dbReference type="NCBI Taxonomy" id="47428"/>
    <lineage>
        <taxon>Eukaryota</taxon>
        <taxon>Fungi</taxon>
        <taxon>Dikarya</taxon>
        <taxon>Basidiomycota</taxon>
        <taxon>Agaricomycotina</taxon>
        <taxon>Agaricomycetes</taxon>
        <taxon>Agaricomycetidae</taxon>
        <taxon>Agaricales</taxon>
        <taxon>Marasmiineae</taxon>
        <taxon>Physalacriaceae</taxon>
        <taxon>Armillaria</taxon>
    </lineage>
</organism>
<feature type="region of interest" description="Disordered" evidence="1">
    <location>
        <begin position="447"/>
        <end position="473"/>
    </location>
</feature>
<feature type="compositionally biased region" description="Polar residues" evidence="1">
    <location>
        <begin position="447"/>
        <end position="457"/>
    </location>
</feature>
<dbReference type="OMA" id="ECTESFW"/>